<evidence type="ECO:0000313" key="8">
    <source>
        <dbReference type="Proteomes" id="UP000196531"/>
    </source>
</evidence>
<comment type="similarity">
    <text evidence="1 5">Belongs to the pseudouridine synthase RluA family.</text>
</comment>
<dbReference type="GO" id="GO:0003723">
    <property type="term" value="F:RNA binding"/>
    <property type="evidence" value="ECO:0007669"/>
    <property type="project" value="UniProtKB-KW"/>
</dbReference>
<dbReference type="PROSITE" id="PS50889">
    <property type="entry name" value="S4"/>
    <property type="match status" value="1"/>
</dbReference>
<dbReference type="GO" id="GO:0140098">
    <property type="term" value="F:catalytic activity, acting on RNA"/>
    <property type="evidence" value="ECO:0007669"/>
    <property type="project" value="UniProtKB-ARBA"/>
</dbReference>
<dbReference type="CDD" id="cd02869">
    <property type="entry name" value="PseudoU_synth_RluA_like"/>
    <property type="match status" value="1"/>
</dbReference>
<dbReference type="InterPro" id="IPR020103">
    <property type="entry name" value="PsdUridine_synth_cat_dom_sf"/>
</dbReference>
<dbReference type="PANTHER" id="PTHR21600:SF44">
    <property type="entry name" value="RIBOSOMAL LARGE SUBUNIT PSEUDOURIDINE SYNTHASE D"/>
    <property type="match status" value="1"/>
</dbReference>
<dbReference type="NCBIfam" id="TIGR00005">
    <property type="entry name" value="rluA_subfam"/>
    <property type="match status" value="1"/>
</dbReference>
<gene>
    <name evidence="7" type="ORF">A9Q84_07720</name>
</gene>
<dbReference type="InterPro" id="IPR006145">
    <property type="entry name" value="PsdUridine_synth_RsuA/RluA"/>
</dbReference>
<dbReference type="GO" id="GO:0009982">
    <property type="term" value="F:pseudouridine synthase activity"/>
    <property type="evidence" value="ECO:0007669"/>
    <property type="project" value="InterPro"/>
</dbReference>
<dbReference type="Pfam" id="PF00849">
    <property type="entry name" value="PseudoU_synth_2"/>
    <property type="match status" value="1"/>
</dbReference>
<evidence type="ECO:0000256" key="5">
    <source>
        <dbReference type="RuleBase" id="RU362028"/>
    </source>
</evidence>
<dbReference type="SUPFAM" id="SSF55120">
    <property type="entry name" value="Pseudouridine synthase"/>
    <property type="match status" value="1"/>
</dbReference>
<proteinExistence type="inferred from homology"/>
<dbReference type="AlphaFoldDB" id="A0A1Y5F5T2"/>
<dbReference type="InterPro" id="IPR036986">
    <property type="entry name" value="S4_RNA-bd_sf"/>
</dbReference>
<accession>A0A1Y5F5T2</accession>
<name>A0A1Y5F5T2_9BACT</name>
<dbReference type="EC" id="5.4.99.-" evidence="5"/>
<feature type="active site" evidence="3">
    <location>
        <position position="148"/>
    </location>
</feature>
<dbReference type="InterPro" id="IPR006225">
    <property type="entry name" value="PsdUridine_synth_RluC/D"/>
</dbReference>
<dbReference type="GO" id="GO:0000455">
    <property type="term" value="P:enzyme-directed rRNA pseudouridine synthesis"/>
    <property type="evidence" value="ECO:0007669"/>
    <property type="project" value="TreeGrafter"/>
</dbReference>
<dbReference type="Gene3D" id="3.30.2350.10">
    <property type="entry name" value="Pseudouridine synthase"/>
    <property type="match status" value="1"/>
</dbReference>
<comment type="function">
    <text evidence="5">Responsible for synthesis of pseudouridine from uracil.</text>
</comment>
<dbReference type="EMBL" id="MAAO01000006">
    <property type="protein sequence ID" value="OUR96237.1"/>
    <property type="molecule type" value="Genomic_DNA"/>
</dbReference>
<evidence type="ECO:0000259" key="6">
    <source>
        <dbReference type="Pfam" id="PF00849"/>
    </source>
</evidence>
<sequence>MSEHLDGETFTFTINDEDKSSYKRLDLFLSNKLPDQSRSFIKMLFEKGHITSSNAKKKIELKKFPEVGTIVNILIPPPAPADAQPEDIPLEILFEDEYLIIINKEAGIVVHPAPGNYTGTLVNAVLHHCKDLKGVGDQLRPGIVHRLDKGTSGVMVIAKEQKCHEGLVKLFSTHDIERKYECLAMGRSFPASGKLESTIGRHPQNRLKMAADVRNGKEALTHYKLLSQFNKLAHVELKLETGRTHQIRVHLSQLLKSPILCDPLYGNPKEHLQRVGKEIASIINEYEHPFLHARILGFTHPITKEELHFEAEPPEIFQKVLNALKVE</sequence>
<feature type="domain" description="Pseudouridine synthase RsuA/RluA-like" evidence="6">
    <location>
        <begin position="98"/>
        <end position="253"/>
    </location>
</feature>
<dbReference type="Gene3D" id="3.10.290.10">
    <property type="entry name" value="RNA-binding S4 domain"/>
    <property type="match status" value="1"/>
</dbReference>
<keyword evidence="2 5" id="KW-0413">Isomerase</keyword>
<evidence type="ECO:0000256" key="1">
    <source>
        <dbReference type="ARBA" id="ARBA00010876"/>
    </source>
</evidence>
<dbReference type="InterPro" id="IPR006224">
    <property type="entry name" value="PsdUridine_synth_RluA-like_CS"/>
</dbReference>
<protein>
    <recommendedName>
        <fullName evidence="5">Pseudouridine synthase</fullName>
        <ecNumber evidence="5">5.4.99.-</ecNumber>
    </recommendedName>
</protein>
<dbReference type="Proteomes" id="UP000196531">
    <property type="component" value="Unassembled WGS sequence"/>
</dbReference>
<organism evidence="7 8">
    <name type="scientific">Halobacteriovorax marinus</name>
    <dbReference type="NCBI Taxonomy" id="97084"/>
    <lineage>
        <taxon>Bacteria</taxon>
        <taxon>Pseudomonadati</taxon>
        <taxon>Bdellovibrionota</taxon>
        <taxon>Bacteriovoracia</taxon>
        <taxon>Bacteriovoracales</taxon>
        <taxon>Halobacteriovoraceae</taxon>
        <taxon>Halobacteriovorax</taxon>
    </lineage>
</organism>
<dbReference type="PROSITE" id="PS01129">
    <property type="entry name" value="PSI_RLU"/>
    <property type="match status" value="1"/>
</dbReference>
<evidence type="ECO:0000256" key="3">
    <source>
        <dbReference type="PIRSR" id="PIRSR606225-1"/>
    </source>
</evidence>
<comment type="catalytic activity">
    <reaction evidence="5">
        <text>a uridine in RNA = a pseudouridine in RNA</text>
        <dbReference type="Rhea" id="RHEA:48348"/>
        <dbReference type="Rhea" id="RHEA-COMP:12068"/>
        <dbReference type="Rhea" id="RHEA-COMP:12069"/>
        <dbReference type="ChEBI" id="CHEBI:65314"/>
        <dbReference type="ChEBI" id="CHEBI:65315"/>
    </reaction>
</comment>
<dbReference type="InterPro" id="IPR050188">
    <property type="entry name" value="RluA_PseudoU_synthase"/>
</dbReference>
<evidence type="ECO:0000256" key="2">
    <source>
        <dbReference type="ARBA" id="ARBA00023235"/>
    </source>
</evidence>
<evidence type="ECO:0000256" key="4">
    <source>
        <dbReference type="PROSITE-ProRule" id="PRU00182"/>
    </source>
</evidence>
<evidence type="ECO:0000313" key="7">
    <source>
        <dbReference type="EMBL" id="OUR96237.1"/>
    </source>
</evidence>
<comment type="caution">
    <text evidence="7">The sequence shown here is derived from an EMBL/GenBank/DDBJ whole genome shotgun (WGS) entry which is preliminary data.</text>
</comment>
<dbReference type="PANTHER" id="PTHR21600">
    <property type="entry name" value="MITOCHONDRIAL RNA PSEUDOURIDINE SYNTHASE"/>
    <property type="match status" value="1"/>
</dbReference>
<reference evidence="8" key="1">
    <citation type="journal article" date="2017" name="Proc. Natl. Acad. Sci. U.S.A.">
        <title>Simulation of Deepwater Horizon oil plume reveals substrate specialization within a complex community of hydrocarbon-degraders.</title>
        <authorList>
            <person name="Hu P."/>
            <person name="Dubinsky E.A."/>
            <person name="Probst A.J."/>
            <person name="Wang J."/>
            <person name="Sieber C.M.K."/>
            <person name="Tom L.M."/>
            <person name="Gardinali P."/>
            <person name="Banfield J.F."/>
            <person name="Atlas R.M."/>
            <person name="Andersen G.L."/>
        </authorList>
    </citation>
    <scope>NUCLEOTIDE SEQUENCE [LARGE SCALE GENOMIC DNA]</scope>
</reference>
<keyword evidence="4" id="KW-0694">RNA-binding</keyword>